<keyword evidence="3" id="KW-0813">Transport</keyword>
<evidence type="ECO:0000313" key="9">
    <source>
        <dbReference type="EMBL" id="AND40497.1"/>
    </source>
</evidence>
<dbReference type="AlphaFoldDB" id="A0A160MC37"/>
<evidence type="ECO:0000256" key="1">
    <source>
        <dbReference type="ARBA" id="ARBA00004651"/>
    </source>
</evidence>
<keyword evidence="5 8" id="KW-0812">Transmembrane</keyword>
<dbReference type="GO" id="GO:0005886">
    <property type="term" value="C:plasma membrane"/>
    <property type="evidence" value="ECO:0007669"/>
    <property type="project" value="UniProtKB-SubCell"/>
</dbReference>
<dbReference type="PANTHER" id="PTHR30047">
    <property type="entry name" value="HIGH-AFFINITY CHOLINE TRANSPORT PROTEIN-RELATED"/>
    <property type="match status" value="1"/>
</dbReference>
<evidence type="ECO:0000256" key="2">
    <source>
        <dbReference type="ARBA" id="ARBA00005658"/>
    </source>
</evidence>
<keyword evidence="4" id="KW-1003">Cell membrane</keyword>
<evidence type="ECO:0000256" key="6">
    <source>
        <dbReference type="ARBA" id="ARBA00022989"/>
    </source>
</evidence>
<feature type="transmembrane region" description="Helical" evidence="8">
    <location>
        <begin position="405"/>
        <end position="431"/>
    </location>
</feature>
<dbReference type="KEGG" id="bon:A361_15515"/>
<protein>
    <submittedName>
        <fullName evidence="9">Glycine/betaine ABC transporter permease</fullName>
    </submittedName>
</protein>
<dbReference type="eggNOG" id="COG1292">
    <property type="taxonomic scope" value="Bacteria"/>
</dbReference>
<dbReference type="PANTHER" id="PTHR30047:SF7">
    <property type="entry name" value="HIGH-AFFINITY CHOLINE TRANSPORT PROTEIN"/>
    <property type="match status" value="1"/>
</dbReference>
<proteinExistence type="inferred from homology"/>
<feature type="transmembrane region" description="Helical" evidence="8">
    <location>
        <begin position="12"/>
        <end position="31"/>
    </location>
</feature>
<feature type="transmembrane region" description="Helical" evidence="8">
    <location>
        <begin position="471"/>
        <end position="491"/>
    </location>
</feature>
<feature type="transmembrane region" description="Helical" evidence="8">
    <location>
        <begin position="147"/>
        <end position="165"/>
    </location>
</feature>
<comment type="similarity">
    <text evidence="2">Belongs to the BCCT transporter (TC 2.A.15) family.</text>
</comment>
<feature type="transmembrane region" description="Helical" evidence="8">
    <location>
        <begin position="230"/>
        <end position="251"/>
    </location>
</feature>
<reference evidence="9 10" key="1">
    <citation type="submission" date="2016-04" db="EMBL/GenBank/DDBJ databases">
        <title>Complete genome sequence of Bacillus oceanisediminis strain 2691.</title>
        <authorList>
            <person name="Jeong H."/>
            <person name="Kim H.J."/>
            <person name="Lee D.-W."/>
        </authorList>
    </citation>
    <scope>NUCLEOTIDE SEQUENCE [LARGE SCALE GENOMIC DNA]</scope>
    <source>
        <strain evidence="9 10">2691</strain>
    </source>
</reference>
<evidence type="ECO:0000313" key="10">
    <source>
        <dbReference type="Proteomes" id="UP000077856"/>
    </source>
</evidence>
<dbReference type="NCBIfam" id="TIGR00842">
    <property type="entry name" value="bcct"/>
    <property type="match status" value="1"/>
</dbReference>
<feature type="transmembrane region" description="Helical" evidence="8">
    <location>
        <begin position="263"/>
        <end position="290"/>
    </location>
</feature>
<keyword evidence="6 8" id="KW-1133">Transmembrane helix</keyword>
<sequence length="514" mass="56620">MKKNRDRASYNNPVFKISAIIVGLFTIWGAFSPDSLAKNASIVFNFTSKSFGWLYLLSVALFVFFCLYLAFSKYGNIKLGRDGEKAEYSLFAWISMLFSAGFGVGIVFWGVAEPLSHFSSPPLPGVEPQSAEAARVAMRYSFFNWGIHQWSVFAIVGLALAYYQYRHKRRVLVGEVLSANHPEKRKRLKSAVNILAVIATVTGIATSMGMGVLQINGGLNYVFSVPNNPWVQIGIVGIMLALYLVSATTGIDKGIKILSNTNMILVLALMVFFLFRGPTVFIFESFVLAIGDYIQHFMEMSFYLTPYTGETWVQDWTVFYWAWVIAWSPFVGSFVARISKGRTIREFVIGVMVVPPAIGFVWMAIFGGTGLYMDLFQGTAISEAVSQDVTTAIFVLLKEFPLYTLLSVLMLVLIVIFLVTSADSAVFVLGMMTSDGDLNPSNMVKVIWGVLMAGITAVLIASSGLKGLQTASLVSALPFTIILGIISISLYKSLSRERKEAKGQAKPVPLQKAQ</sequence>
<feature type="transmembrane region" description="Helical" evidence="8">
    <location>
        <begin position="443"/>
        <end position="465"/>
    </location>
</feature>
<dbReference type="InterPro" id="IPR000060">
    <property type="entry name" value="BCCT_transptr"/>
</dbReference>
<accession>A0A160MC37</accession>
<dbReference type="Pfam" id="PF02028">
    <property type="entry name" value="BCCT"/>
    <property type="match status" value="1"/>
</dbReference>
<dbReference type="EMBL" id="CP015506">
    <property type="protein sequence ID" value="AND40497.1"/>
    <property type="molecule type" value="Genomic_DNA"/>
</dbReference>
<dbReference type="GO" id="GO:0022857">
    <property type="term" value="F:transmembrane transporter activity"/>
    <property type="evidence" value="ECO:0007669"/>
    <property type="project" value="InterPro"/>
</dbReference>
<keyword evidence="7 8" id="KW-0472">Membrane</keyword>
<organism evidence="9 10">
    <name type="scientific">Cytobacillus oceanisediminis 2691</name>
    <dbReference type="NCBI Taxonomy" id="1196031"/>
    <lineage>
        <taxon>Bacteria</taxon>
        <taxon>Bacillati</taxon>
        <taxon>Bacillota</taxon>
        <taxon>Bacilli</taxon>
        <taxon>Bacillales</taxon>
        <taxon>Bacillaceae</taxon>
        <taxon>Cytobacillus</taxon>
    </lineage>
</organism>
<evidence type="ECO:0000256" key="4">
    <source>
        <dbReference type="ARBA" id="ARBA00022475"/>
    </source>
</evidence>
<evidence type="ECO:0000256" key="8">
    <source>
        <dbReference type="SAM" id="Phobius"/>
    </source>
</evidence>
<evidence type="ECO:0000256" key="7">
    <source>
        <dbReference type="ARBA" id="ARBA00023136"/>
    </source>
</evidence>
<feature type="transmembrane region" description="Helical" evidence="8">
    <location>
        <begin position="347"/>
        <end position="366"/>
    </location>
</feature>
<dbReference type="Proteomes" id="UP000077856">
    <property type="component" value="Chromosome"/>
</dbReference>
<gene>
    <name evidence="9" type="ORF">A361_15515</name>
</gene>
<feature type="transmembrane region" description="Helical" evidence="8">
    <location>
        <begin position="90"/>
        <end position="112"/>
    </location>
</feature>
<feature type="transmembrane region" description="Helical" evidence="8">
    <location>
        <begin position="318"/>
        <end position="335"/>
    </location>
</feature>
<evidence type="ECO:0000256" key="5">
    <source>
        <dbReference type="ARBA" id="ARBA00022692"/>
    </source>
</evidence>
<comment type="subcellular location">
    <subcellularLocation>
        <location evidence="1">Cell membrane</location>
        <topology evidence="1">Multi-pass membrane protein</topology>
    </subcellularLocation>
</comment>
<feature type="transmembrane region" description="Helical" evidence="8">
    <location>
        <begin position="51"/>
        <end position="70"/>
    </location>
</feature>
<dbReference type="RefSeq" id="WP_009334027.1">
    <property type="nucleotide sequence ID" value="NZ_CP015506.1"/>
</dbReference>
<feature type="transmembrane region" description="Helical" evidence="8">
    <location>
        <begin position="191"/>
        <end position="210"/>
    </location>
</feature>
<name>A0A160MC37_9BACI</name>
<evidence type="ECO:0000256" key="3">
    <source>
        <dbReference type="ARBA" id="ARBA00022448"/>
    </source>
</evidence>